<dbReference type="Pfam" id="PF00248">
    <property type="entry name" value="Aldo_ket_red"/>
    <property type="match status" value="1"/>
</dbReference>
<organism evidence="3 4">
    <name type="scientific">Schumannella luteola</name>
    <dbReference type="NCBI Taxonomy" id="472059"/>
    <lineage>
        <taxon>Bacteria</taxon>
        <taxon>Bacillati</taxon>
        <taxon>Actinomycetota</taxon>
        <taxon>Actinomycetes</taxon>
        <taxon>Micrococcales</taxon>
        <taxon>Microbacteriaceae</taxon>
        <taxon>Schumannella</taxon>
    </lineage>
</organism>
<feature type="domain" description="NADP-dependent oxidoreductase" evidence="2">
    <location>
        <begin position="111"/>
        <end position="377"/>
    </location>
</feature>
<evidence type="ECO:0000256" key="1">
    <source>
        <dbReference type="SAM" id="MobiDB-lite"/>
    </source>
</evidence>
<evidence type="ECO:0000313" key="3">
    <source>
        <dbReference type="EMBL" id="NYH00297.1"/>
    </source>
</evidence>
<keyword evidence="4" id="KW-1185">Reference proteome</keyword>
<dbReference type="PANTHER" id="PTHR43364">
    <property type="entry name" value="NADH-SPECIFIC METHYLGLYOXAL REDUCTASE-RELATED"/>
    <property type="match status" value="1"/>
</dbReference>
<feature type="compositionally biased region" description="Low complexity" evidence="1">
    <location>
        <begin position="16"/>
        <end position="41"/>
    </location>
</feature>
<gene>
    <name evidence="3" type="ORF">BJ979_002922</name>
</gene>
<dbReference type="EMBL" id="JACBZY010000001">
    <property type="protein sequence ID" value="NYH00297.1"/>
    <property type="molecule type" value="Genomic_DNA"/>
</dbReference>
<dbReference type="GO" id="GO:0005829">
    <property type="term" value="C:cytosol"/>
    <property type="evidence" value="ECO:0007669"/>
    <property type="project" value="TreeGrafter"/>
</dbReference>
<feature type="region of interest" description="Disordered" evidence="1">
    <location>
        <begin position="1"/>
        <end position="41"/>
    </location>
</feature>
<comment type="caution">
    <text evidence="3">The sequence shown here is derived from an EMBL/GenBank/DDBJ whole genome shotgun (WGS) entry which is preliminary data.</text>
</comment>
<name>A0A852YBG5_9MICO</name>
<dbReference type="Proteomes" id="UP000553888">
    <property type="component" value="Unassembled WGS sequence"/>
</dbReference>
<evidence type="ECO:0000259" key="2">
    <source>
        <dbReference type="Pfam" id="PF00248"/>
    </source>
</evidence>
<reference evidence="3 4" key="1">
    <citation type="submission" date="2020-07" db="EMBL/GenBank/DDBJ databases">
        <title>Sequencing the genomes of 1000 actinobacteria strains.</title>
        <authorList>
            <person name="Klenk H.-P."/>
        </authorList>
    </citation>
    <scope>NUCLEOTIDE SEQUENCE [LARGE SCALE GENOMIC DNA]</scope>
    <source>
        <strain evidence="3 4">DSM 23141</strain>
    </source>
</reference>
<dbReference type="InterPro" id="IPR023210">
    <property type="entry name" value="NADP_OxRdtase_dom"/>
</dbReference>
<dbReference type="PANTHER" id="PTHR43364:SF6">
    <property type="entry name" value="OXIDOREDUCTASE-RELATED"/>
    <property type="match status" value="1"/>
</dbReference>
<evidence type="ECO:0000313" key="4">
    <source>
        <dbReference type="Proteomes" id="UP000553888"/>
    </source>
</evidence>
<dbReference type="AlphaFoldDB" id="A0A852YBG5"/>
<sequence>MSDESDRGVPAPARPAPTALSGAAASASGATAPPAASRASGTTLDELTGELAIAPRLAPTTAQTATVYGDLAPRRRRVGISDLRVFPVALSGNVFGWTADGPIVDGILDVYRAQGGNFLDTADSYAAGRSETMIGRWMRDRGARDDMVLATKVGKSDEHPGLSGRSVTAAVEASLRRLQTDRIDLLYLHIDDPEVEFDETLLAVDDLIRAGKVRWFGGSDHTGERLFLARVACAHLGVAPMIAVQNQYSLLFRREFERDIAPVAAQQGLAMMPRFPLAGGALSGKYRGRRDLPAGSRGRSLAQFFSRSAARVVNTLRDIGRERDAAPATVALAWLLSKPLVTAPVVSASSPEQVFDLTQAATLALTRQQVERLDRASEGF</sequence>
<protein>
    <submittedName>
        <fullName evidence="3">Aryl-alcohol dehydrogenase-like predicted oxidoreductase</fullName>
    </submittedName>
</protein>
<dbReference type="Gene3D" id="3.20.20.100">
    <property type="entry name" value="NADP-dependent oxidoreductase domain"/>
    <property type="match status" value="1"/>
</dbReference>
<dbReference type="InterPro" id="IPR036812">
    <property type="entry name" value="NAD(P)_OxRdtase_dom_sf"/>
</dbReference>
<dbReference type="InterPro" id="IPR050523">
    <property type="entry name" value="AKR_Detox_Biosynth"/>
</dbReference>
<dbReference type="RefSeq" id="WP_179569038.1">
    <property type="nucleotide sequence ID" value="NZ_JACBZY010000001.1"/>
</dbReference>
<accession>A0A852YBG5</accession>
<proteinExistence type="predicted"/>
<dbReference type="SUPFAM" id="SSF51430">
    <property type="entry name" value="NAD(P)-linked oxidoreductase"/>
    <property type="match status" value="1"/>
</dbReference>